<comment type="subcellular location">
    <subcellularLocation>
        <location evidence="1">Cell membrane</location>
        <topology evidence="1">Multi-pass membrane protein</topology>
    </subcellularLocation>
</comment>
<keyword evidence="2" id="KW-1003">Cell membrane</keyword>
<evidence type="ECO:0000256" key="8">
    <source>
        <dbReference type="SAM" id="Phobius"/>
    </source>
</evidence>
<dbReference type="AlphaFoldDB" id="A0A1W1X8Z7"/>
<dbReference type="InterPro" id="IPR024528">
    <property type="entry name" value="ThrE_2"/>
</dbReference>
<protein>
    <submittedName>
        <fullName evidence="10">Uncharacterized membrane protein YjjB, DUF3815 family</fullName>
    </submittedName>
</protein>
<evidence type="ECO:0000256" key="3">
    <source>
        <dbReference type="ARBA" id="ARBA00022519"/>
    </source>
</evidence>
<evidence type="ECO:0000256" key="1">
    <source>
        <dbReference type="ARBA" id="ARBA00004651"/>
    </source>
</evidence>
<keyword evidence="4 8" id="KW-0812">Transmembrane</keyword>
<dbReference type="STRING" id="1121001.SAMN02745857_00969"/>
<evidence type="ECO:0000256" key="6">
    <source>
        <dbReference type="ARBA" id="ARBA00023136"/>
    </source>
</evidence>
<keyword evidence="3" id="KW-0997">Cell inner membrane</keyword>
<evidence type="ECO:0000259" key="9">
    <source>
        <dbReference type="Pfam" id="PF12821"/>
    </source>
</evidence>
<name>A0A1W1X8Z7_9NEIS</name>
<keyword evidence="11" id="KW-1185">Reference proteome</keyword>
<reference evidence="10 11" key="1">
    <citation type="submission" date="2017-04" db="EMBL/GenBank/DDBJ databases">
        <authorList>
            <person name="Afonso C.L."/>
            <person name="Miller P.J."/>
            <person name="Scott M.A."/>
            <person name="Spackman E."/>
            <person name="Goraichik I."/>
            <person name="Dimitrov K.M."/>
            <person name="Suarez D.L."/>
            <person name="Swayne D.E."/>
        </authorList>
    </citation>
    <scope>NUCLEOTIDE SEQUENCE [LARGE SCALE GENOMIC DNA]</scope>
    <source>
        <strain evidence="10 11">DSM 23236</strain>
    </source>
</reference>
<evidence type="ECO:0000313" key="11">
    <source>
        <dbReference type="Proteomes" id="UP000192761"/>
    </source>
</evidence>
<keyword evidence="6 8" id="KW-0472">Membrane</keyword>
<dbReference type="GO" id="GO:0015744">
    <property type="term" value="P:succinate transport"/>
    <property type="evidence" value="ECO:0007669"/>
    <property type="project" value="TreeGrafter"/>
</dbReference>
<proteinExistence type="inferred from homology"/>
<evidence type="ECO:0000256" key="5">
    <source>
        <dbReference type="ARBA" id="ARBA00022989"/>
    </source>
</evidence>
<evidence type="ECO:0000256" key="7">
    <source>
        <dbReference type="ARBA" id="ARBA00034125"/>
    </source>
</evidence>
<dbReference type="PANTHER" id="PTHR34390">
    <property type="entry name" value="UPF0442 PROTEIN YJJB-RELATED"/>
    <property type="match status" value="1"/>
</dbReference>
<dbReference type="PANTHER" id="PTHR34390:SF1">
    <property type="entry name" value="SUCCINATE TRANSPORTER SUBUNIT YJJB-RELATED"/>
    <property type="match status" value="1"/>
</dbReference>
<organism evidence="10 11">
    <name type="scientific">Andreprevotia lacus DSM 23236</name>
    <dbReference type="NCBI Taxonomy" id="1121001"/>
    <lineage>
        <taxon>Bacteria</taxon>
        <taxon>Pseudomonadati</taxon>
        <taxon>Pseudomonadota</taxon>
        <taxon>Betaproteobacteria</taxon>
        <taxon>Neisseriales</taxon>
        <taxon>Chitinibacteraceae</taxon>
        <taxon>Andreprevotia</taxon>
    </lineage>
</organism>
<sequence>MHWLTELWAAPAALGFALLFNVPPRTIVACGILAIIGHAARSGVLALHGDVVLGTLIAAVVIGLLADLWAGRQGDPPAIYAISAAIPLVPGKFMYESVQALLGIAVLPADGNGAALIATAGISAVKAAMILLALSFGIAAPLLLRPHLGKAG</sequence>
<evidence type="ECO:0000256" key="4">
    <source>
        <dbReference type="ARBA" id="ARBA00022692"/>
    </source>
</evidence>
<dbReference type="InterPro" id="IPR050539">
    <property type="entry name" value="ThrE_Dicarb/AminoAcid_Exp"/>
</dbReference>
<comment type="similarity">
    <text evidence="7">Belongs to the ThrE exporter (TC 2.A.79) family.</text>
</comment>
<accession>A0A1W1X8Z7</accession>
<evidence type="ECO:0000313" key="10">
    <source>
        <dbReference type="EMBL" id="SMC20455.1"/>
    </source>
</evidence>
<dbReference type="EMBL" id="FWXD01000004">
    <property type="protein sequence ID" value="SMC20455.1"/>
    <property type="molecule type" value="Genomic_DNA"/>
</dbReference>
<gene>
    <name evidence="10" type="ORF">SAMN02745857_00969</name>
</gene>
<keyword evidence="5 8" id="KW-1133">Transmembrane helix</keyword>
<dbReference type="Proteomes" id="UP000192761">
    <property type="component" value="Unassembled WGS sequence"/>
</dbReference>
<dbReference type="Pfam" id="PF12821">
    <property type="entry name" value="ThrE_2"/>
    <property type="match status" value="1"/>
</dbReference>
<evidence type="ECO:0000256" key="2">
    <source>
        <dbReference type="ARBA" id="ARBA00022475"/>
    </source>
</evidence>
<feature type="transmembrane region" description="Helical" evidence="8">
    <location>
        <begin position="78"/>
        <end position="95"/>
    </location>
</feature>
<dbReference type="GO" id="GO:0005886">
    <property type="term" value="C:plasma membrane"/>
    <property type="evidence" value="ECO:0007669"/>
    <property type="project" value="UniProtKB-SubCell"/>
</dbReference>
<feature type="transmembrane region" description="Helical" evidence="8">
    <location>
        <begin position="45"/>
        <end position="66"/>
    </location>
</feature>
<feature type="transmembrane region" description="Helical" evidence="8">
    <location>
        <begin position="115"/>
        <end position="144"/>
    </location>
</feature>
<feature type="domain" description="Threonine/Serine exporter ThrE" evidence="9">
    <location>
        <begin position="8"/>
        <end position="141"/>
    </location>
</feature>